<dbReference type="STRING" id="1797690.A3B23_00310"/>
<evidence type="ECO:0000313" key="2">
    <source>
        <dbReference type="Proteomes" id="UP000178744"/>
    </source>
</evidence>
<accession>A0A1G1Z7J4</accession>
<name>A0A1G1Z7J4_9BACT</name>
<comment type="caution">
    <text evidence="1">The sequence shown here is derived from an EMBL/GenBank/DDBJ whole genome shotgun (WGS) entry which is preliminary data.</text>
</comment>
<evidence type="ECO:0008006" key="3">
    <source>
        <dbReference type="Google" id="ProtNLM"/>
    </source>
</evidence>
<reference evidence="1 2" key="1">
    <citation type="journal article" date="2016" name="Nat. Commun.">
        <title>Thousands of microbial genomes shed light on interconnected biogeochemical processes in an aquifer system.</title>
        <authorList>
            <person name="Anantharaman K."/>
            <person name="Brown C.T."/>
            <person name="Hug L.A."/>
            <person name="Sharon I."/>
            <person name="Castelle C.J."/>
            <person name="Probst A.J."/>
            <person name="Thomas B.C."/>
            <person name="Singh A."/>
            <person name="Wilkins M.J."/>
            <person name="Karaoz U."/>
            <person name="Brodie E.L."/>
            <person name="Williams K.H."/>
            <person name="Hubbard S.S."/>
            <person name="Banfield J.F."/>
        </authorList>
    </citation>
    <scope>NUCLEOTIDE SEQUENCE [LARGE SCALE GENOMIC DNA]</scope>
</reference>
<protein>
    <recommendedName>
        <fullName evidence="3">Glycosyltransferase 2-like domain-containing protein</fullName>
    </recommendedName>
</protein>
<sequence length="236" mass="25146">MRHSEVSIILTVQESSKGFPVAFIDIDRYLSEKFSSHEIIVCGYKSDIRLARLQRNMRSVIAGAKFIRSESRSLGAMLKEGVIASNGGHVLWVDTETVFDAAVANQALSALEAVGNAKADVVFALPAADSAAAKLSRRLSRAVAKLGSSKANLIAFSRDAAENMLNGLPFAGADFAFDIALAAKRAGRQIAELESSAQYIFPGANSNLVAECLSAIKVRAKFEAGLLRSVSVLQKA</sequence>
<evidence type="ECO:0000313" key="1">
    <source>
        <dbReference type="EMBL" id="OGY59840.1"/>
    </source>
</evidence>
<organism evidence="1 2">
    <name type="scientific">Candidatus Colwellbacteria bacterium RIFCSPLOWO2_01_FULL_48_10</name>
    <dbReference type="NCBI Taxonomy" id="1797690"/>
    <lineage>
        <taxon>Bacteria</taxon>
        <taxon>Candidatus Colwelliibacteriota</taxon>
    </lineage>
</organism>
<gene>
    <name evidence="1" type="ORF">A3B23_00310</name>
</gene>
<dbReference type="Proteomes" id="UP000178744">
    <property type="component" value="Unassembled WGS sequence"/>
</dbReference>
<dbReference type="EMBL" id="MHIY01000014">
    <property type="protein sequence ID" value="OGY59840.1"/>
    <property type="molecule type" value="Genomic_DNA"/>
</dbReference>
<dbReference type="AlphaFoldDB" id="A0A1G1Z7J4"/>
<proteinExistence type="predicted"/>